<dbReference type="EC" id="2.1.1.223" evidence="6"/>
<dbReference type="InterPro" id="IPR002052">
    <property type="entry name" value="DNA_methylase_N6_adenine_CS"/>
</dbReference>
<evidence type="ECO:0000256" key="5">
    <source>
        <dbReference type="ARBA" id="ARBA00022694"/>
    </source>
</evidence>
<gene>
    <name evidence="8" type="ORF">C8D90_106212</name>
</gene>
<keyword evidence="5 6" id="KW-0819">tRNA processing</keyword>
<dbReference type="InterPro" id="IPR007848">
    <property type="entry name" value="Small_mtfrase_dom"/>
</dbReference>
<dbReference type="PROSITE" id="PS00092">
    <property type="entry name" value="N6_MTASE"/>
    <property type="match status" value="1"/>
</dbReference>
<dbReference type="AlphaFoldDB" id="A0A370QNP9"/>
<comment type="function">
    <text evidence="6">Specifically methylates the adenine in position 37 of tRNA(1)(Val) (anticodon cmo5UAC).</text>
</comment>
<keyword evidence="4 6" id="KW-0949">S-adenosyl-L-methionine</keyword>
<dbReference type="Gene3D" id="3.40.50.150">
    <property type="entry name" value="Vaccinia Virus protein VP39"/>
    <property type="match status" value="1"/>
</dbReference>
<dbReference type="InterPro" id="IPR029063">
    <property type="entry name" value="SAM-dependent_MTases_sf"/>
</dbReference>
<dbReference type="HAMAP" id="MF_01872">
    <property type="entry name" value="tRNA_methyltr_YfiC"/>
    <property type="match status" value="1"/>
</dbReference>
<dbReference type="GO" id="GO:0008033">
    <property type="term" value="P:tRNA processing"/>
    <property type="evidence" value="ECO:0007669"/>
    <property type="project" value="UniProtKB-UniRule"/>
</dbReference>
<comment type="similarity">
    <text evidence="6">Belongs to the methyltransferase superfamily. tRNA (adenine-N(6)-)-methyltransferase family.</text>
</comment>
<dbReference type="GO" id="GO:0005737">
    <property type="term" value="C:cytoplasm"/>
    <property type="evidence" value="ECO:0007669"/>
    <property type="project" value="UniProtKB-SubCell"/>
</dbReference>
<proteinExistence type="inferred from homology"/>
<dbReference type="InterPro" id="IPR050210">
    <property type="entry name" value="tRNA_Adenine-N(6)_MTase"/>
</dbReference>
<comment type="subcellular location">
    <subcellularLocation>
        <location evidence="6">Cytoplasm</location>
    </subcellularLocation>
</comment>
<accession>A0A370QNP9</accession>
<evidence type="ECO:0000256" key="2">
    <source>
        <dbReference type="ARBA" id="ARBA00022603"/>
    </source>
</evidence>
<keyword evidence="2 6" id="KW-0489">Methyltransferase</keyword>
<evidence type="ECO:0000256" key="3">
    <source>
        <dbReference type="ARBA" id="ARBA00022679"/>
    </source>
</evidence>
<dbReference type="GO" id="GO:0003676">
    <property type="term" value="F:nucleic acid binding"/>
    <property type="evidence" value="ECO:0007669"/>
    <property type="project" value="InterPro"/>
</dbReference>
<reference evidence="8 9" key="1">
    <citation type="submission" date="2018-07" db="EMBL/GenBank/DDBJ databases">
        <title>Genomic Encyclopedia of Type Strains, Phase IV (KMG-IV): sequencing the most valuable type-strain genomes for metagenomic binning, comparative biology and taxonomic classification.</title>
        <authorList>
            <person name="Goeker M."/>
        </authorList>
    </citation>
    <scope>NUCLEOTIDE SEQUENCE [LARGE SCALE GENOMIC DNA]</scope>
    <source>
        <strain evidence="8 9">DSM 103736</strain>
    </source>
</reference>
<dbReference type="CDD" id="cd02440">
    <property type="entry name" value="AdoMet_MTases"/>
    <property type="match status" value="1"/>
</dbReference>
<name>A0A370QNP9_9GAMM</name>
<evidence type="ECO:0000259" key="7">
    <source>
        <dbReference type="Pfam" id="PF05175"/>
    </source>
</evidence>
<evidence type="ECO:0000256" key="4">
    <source>
        <dbReference type="ARBA" id="ARBA00022691"/>
    </source>
</evidence>
<keyword evidence="3 6" id="KW-0808">Transferase</keyword>
<dbReference type="OrthoDB" id="5383291at2"/>
<dbReference type="SUPFAM" id="SSF53335">
    <property type="entry name" value="S-adenosyl-L-methionine-dependent methyltransferases"/>
    <property type="match status" value="1"/>
</dbReference>
<dbReference type="EMBL" id="QRAP01000006">
    <property type="protein sequence ID" value="RDK90005.1"/>
    <property type="molecule type" value="Genomic_DNA"/>
</dbReference>
<protein>
    <recommendedName>
        <fullName evidence="6">tRNA1(Val) (adenine(37)-N6)-methyltransferase</fullName>
        <ecNumber evidence="6">2.1.1.223</ecNumber>
    </recommendedName>
    <alternativeName>
        <fullName evidence="6">tRNA m6A37 methyltransferase</fullName>
    </alternativeName>
</protein>
<evidence type="ECO:0000256" key="6">
    <source>
        <dbReference type="HAMAP-Rule" id="MF_01872"/>
    </source>
</evidence>
<evidence type="ECO:0000313" key="8">
    <source>
        <dbReference type="EMBL" id="RDK90005.1"/>
    </source>
</evidence>
<dbReference type="GO" id="GO:0032259">
    <property type="term" value="P:methylation"/>
    <property type="evidence" value="ECO:0007669"/>
    <property type="project" value="UniProtKB-KW"/>
</dbReference>
<dbReference type="PANTHER" id="PTHR47739">
    <property type="entry name" value="TRNA1(VAL) (ADENINE(37)-N6)-METHYLTRANSFERASE"/>
    <property type="match status" value="1"/>
</dbReference>
<dbReference type="Proteomes" id="UP000254848">
    <property type="component" value="Unassembled WGS sequence"/>
</dbReference>
<comment type="catalytic activity">
    <reaction evidence="6">
        <text>adenosine(37) in tRNA1(Val) + S-adenosyl-L-methionine = N(6)-methyladenosine(37) in tRNA1(Val) + S-adenosyl-L-homocysteine + H(+)</text>
        <dbReference type="Rhea" id="RHEA:43160"/>
        <dbReference type="Rhea" id="RHEA-COMP:10369"/>
        <dbReference type="Rhea" id="RHEA-COMP:10370"/>
        <dbReference type="ChEBI" id="CHEBI:15378"/>
        <dbReference type="ChEBI" id="CHEBI:57856"/>
        <dbReference type="ChEBI" id="CHEBI:59789"/>
        <dbReference type="ChEBI" id="CHEBI:74411"/>
        <dbReference type="ChEBI" id="CHEBI:74449"/>
        <dbReference type="EC" id="2.1.1.223"/>
    </reaction>
</comment>
<keyword evidence="1 6" id="KW-0963">Cytoplasm</keyword>
<feature type="domain" description="Methyltransferase small" evidence="7">
    <location>
        <begin position="48"/>
        <end position="127"/>
    </location>
</feature>
<organism evidence="8 9">
    <name type="scientific">Enterobacillus tribolii</name>
    <dbReference type="NCBI Taxonomy" id="1487935"/>
    <lineage>
        <taxon>Bacteria</taxon>
        <taxon>Pseudomonadati</taxon>
        <taxon>Pseudomonadota</taxon>
        <taxon>Gammaproteobacteria</taxon>
        <taxon>Enterobacterales</taxon>
        <taxon>Hafniaceae</taxon>
        <taxon>Enterobacillus</taxon>
    </lineage>
</organism>
<evidence type="ECO:0000313" key="9">
    <source>
        <dbReference type="Proteomes" id="UP000254848"/>
    </source>
</evidence>
<dbReference type="Pfam" id="PF05175">
    <property type="entry name" value="MTS"/>
    <property type="match status" value="1"/>
</dbReference>
<keyword evidence="9" id="KW-1185">Reference proteome</keyword>
<dbReference type="RefSeq" id="WP_115459114.1">
    <property type="nucleotide sequence ID" value="NZ_QRAP01000006.1"/>
</dbReference>
<dbReference type="InterPro" id="IPR022882">
    <property type="entry name" value="tRNA_adenine-N6_MeTrfase"/>
</dbReference>
<dbReference type="PANTHER" id="PTHR47739:SF1">
    <property type="entry name" value="TRNA1(VAL) (ADENINE(37)-N6)-METHYLTRANSFERASE"/>
    <property type="match status" value="1"/>
</dbReference>
<dbReference type="GO" id="GO:0016430">
    <property type="term" value="F:tRNA (adenine-N6)-methyltransferase activity"/>
    <property type="evidence" value="ECO:0007669"/>
    <property type="project" value="UniProtKB-UniRule"/>
</dbReference>
<sequence length="248" mass="27287">MNQNAVNTAPLRRNGFTFKHFFVAHDRCEMKVGTDGILLGAWAPLAAETRRILDIGTGSGLLALMLAQRSAHRARIDAVELDENAARQAGENFAASPWASALHIHQGTIQAFRAEKYDLIVSNPPYYPQGVACRTPGRDNARYTTTLGHAELLGCVSRLLNDNGLFSLILPAEEGDAFIVLAEQAGWLPLALMRVAENGARPPRRMLMTFSREVAAGALRENRLDIRGNDGEYSAAYRALTRDFYLSF</sequence>
<comment type="caution">
    <text evidence="8">The sequence shown here is derived from an EMBL/GenBank/DDBJ whole genome shotgun (WGS) entry which is preliminary data.</text>
</comment>
<evidence type="ECO:0000256" key="1">
    <source>
        <dbReference type="ARBA" id="ARBA00022490"/>
    </source>
</evidence>